<dbReference type="GO" id="GO:0016740">
    <property type="term" value="F:transferase activity"/>
    <property type="evidence" value="ECO:0007669"/>
    <property type="project" value="UniProtKB-KW"/>
</dbReference>
<evidence type="ECO:0000313" key="2">
    <source>
        <dbReference type="Proteomes" id="UP000619078"/>
    </source>
</evidence>
<dbReference type="Gene3D" id="3.10.450.620">
    <property type="entry name" value="JHP933, nucleotidyltransferase-like core domain"/>
    <property type="match status" value="1"/>
</dbReference>
<dbReference type="Proteomes" id="UP000619078">
    <property type="component" value="Unassembled WGS sequence"/>
</dbReference>
<dbReference type="AlphaFoldDB" id="A0A926P0I7"/>
<name>A0A926P0I7_9SPHI</name>
<keyword evidence="1" id="KW-0808">Transferase</keyword>
<sequence length="300" mass="34350">MVLKALFQSEFAPHLSFKGGTSLSKGWNLIDRFSEDIDLAIERSFLGFEEDLSKNAVKKLKRVACDFTSTALKAALEKELADLGVLNGVVAVTADEVNPIIPDTDPQTLRITYRSLLDPVPYIDDRVKVEVSARSLNEPAVERQIMSLLGQYMPGFPWSDEPFPVATVEPKRTFLEKTFLLHEEFLRPLDKIVYERMSRHLYDLERMMDTEHAEAAIADRGYYDAIVEHRRHLIFKAGVDYDTHQPATLSFIPPDGLLKAFEQDYVKMRAEMIYDERSKDFAEIITRLKSLLNKIKAIYT</sequence>
<dbReference type="Pfam" id="PF08843">
    <property type="entry name" value="AbiEii"/>
    <property type="match status" value="1"/>
</dbReference>
<dbReference type="RefSeq" id="WP_191166036.1">
    <property type="nucleotide sequence ID" value="NZ_JACWMX010000012.1"/>
</dbReference>
<keyword evidence="2" id="KW-1185">Reference proteome</keyword>
<protein>
    <submittedName>
        <fullName evidence="1">Nucleotidyl transferase AbiEii/AbiGii toxin family protein</fullName>
    </submittedName>
</protein>
<comment type="caution">
    <text evidence="1">The sequence shown here is derived from an EMBL/GenBank/DDBJ whole genome shotgun (WGS) entry which is preliminary data.</text>
</comment>
<organism evidence="1 2">
    <name type="scientific">Mucilaginibacter glaciei</name>
    <dbReference type="NCBI Taxonomy" id="2772109"/>
    <lineage>
        <taxon>Bacteria</taxon>
        <taxon>Pseudomonadati</taxon>
        <taxon>Bacteroidota</taxon>
        <taxon>Sphingobacteriia</taxon>
        <taxon>Sphingobacteriales</taxon>
        <taxon>Sphingobacteriaceae</taxon>
        <taxon>Mucilaginibacter</taxon>
    </lineage>
</organism>
<gene>
    <name evidence="1" type="ORF">IDJ76_20085</name>
</gene>
<accession>A0A926P0I7</accession>
<proteinExistence type="predicted"/>
<dbReference type="InterPro" id="IPR014942">
    <property type="entry name" value="AbiEii"/>
</dbReference>
<dbReference type="EMBL" id="JACWMX010000012">
    <property type="protein sequence ID" value="MBD1395413.1"/>
    <property type="molecule type" value="Genomic_DNA"/>
</dbReference>
<reference evidence="1" key="1">
    <citation type="submission" date="2020-09" db="EMBL/GenBank/DDBJ databases">
        <title>Novel species of Mucilaginibacter isolated from a glacier on the Tibetan Plateau.</title>
        <authorList>
            <person name="Liu Q."/>
            <person name="Xin Y.-H."/>
        </authorList>
    </citation>
    <scope>NUCLEOTIDE SEQUENCE</scope>
    <source>
        <strain evidence="1">ZB1P21</strain>
    </source>
</reference>
<evidence type="ECO:0000313" key="1">
    <source>
        <dbReference type="EMBL" id="MBD1395413.1"/>
    </source>
</evidence>